<dbReference type="RefSeq" id="WP_131615882.1">
    <property type="nucleotide sequence ID" value="NZ_CP036532.1"/>
</dbReference>
<dbReference type="SUPFAM" id="SSF89550">
    <property type="entry name" value="PHP domain-like"/>
    <property type="match status" value="1"/>
</dbReference>
<reference evidence="1 2" key="1">
    <citation type="journal article" date="2017" name="Int. J. Syst. Evol. Microbiol.">
        <title>Roseitalea porphyridii gen. nov., sp. nov., isolated from a red alga, and reclassification of Hoeflea suaedae Chung et al. 2013 as Pseudohoeflea suaedae gen. nov., comb. nov.</title>
        <authorList>
            <person name="Hyeon J.W."/>
            <person name="Jeong S.E."/>
            <person name="Baek K."/>
            <person name="Jeon C.O."/>
        </authorList>
    </citation>
    <scope>NUCLEOTIDE SEQUENCE [LARGE SCALE GENOMIC DNA]</scope>
    <source>
        <strain evidence="1 2">MA7-20</strain>
    </source>
</reference>
<dbReference type="Gene3D" id="3.20.20.140">
    <property type="entry name" value="Metal-dependent hydrolases"/>
    <property type="match status" value="1"/>
</dbReference>
<keyword evidence="2" id="KW-1185">Reference proteome</keyword>
<evidence type="ECO:0008006" key="3">
    <source>
        <dbReference type="Google" id="ProtNLM"/>
    </source>
</evidence>
<dbReference type="GeneID" id="90766835"/>
<sequence length="520" mass="56330">MPASLPERLTPMAAERGVRAYYGDIHNHCALSYGHGSLDGALRRAALQLDFVSITGHAHWPDMPVDEPSVAHIVDFHEKGFAKLRAGWHDHFGTLAAHDDEDGFWVFPGYEIHSCADGDYTIVYADLDPDPIVLADTPAELKARLGEAKNGRALTFPHHIGYRRGARGINWDTFDPDLSPFVEMFSMHGCAEASETPRGYLHSMGPVDGRSTMAEGLRRGMRFGVVGNTDHHSGFPGSYGHGRMAVYGQPGGRDAIWAGLKHRHTNALTGDNTHLLITTGDAIQGDVAAPSKNTVLAVEAVAGGFIDTIDIIRNGRLFDRISPDLAPAPVDPGTPDTVETVLYLELGWGARRTAHHWTGRIAIENGSIEQATPRFRGPEVVSPLEGGDNAHPLPQLWRDEDAVGFAVTADANPNNVTSATQGFALRIKASPDAMIRAELSGMRIDVPVTRLVEGALSGNLGPIDTPAFRFHMLPQAHQWQWAGTIDLGETGAGESVYARLTQRDGQMAWTSPIFFGDAMN</sequence>
<proteinExistence type="predicted"/>
<dbReference type="OrthoDB" id="543560at2"/>
<accession>A0A4P6V1C4</accession>
<protein>
    <recommendedName>
        <fullName evidence="3">DUF3604 domain-containing protein</fullName>
    </recommendedName>
</protein>
<dbReference type="AlphaFoldDB" id="A0A4P6V1C4"/>
<gene>
    <name evidence="1" type="ORF">E0E05_05960</name>
</gene>
<dbReference type="EMBL" id="CP036532">
    <property type="protein sequence ID" value="QBK30180.1"/>
    <property type="molecule type" value="Genomic_DNA"/>
</dbReference>
<dbReference type="KEGG" id="rpod:E0E05_05960"/>
<dbReference type="Proteomes" id="UP000293719">
    <property type="component" value="Chromosome"/>
</dbReference>
<evidence type="ECO:0000313" key="1">
    <source>
        <dbReference type="EMBL" id="QBK30180.1"/>
    </source>
</evidence>
<dbReference type="InterPro" id="IPR016195">
    <property type="entry name" value="Pol/histidinol_Pase-like"/>
</dbReference>
<name>A0A4P6V1C4_9HYPH</name>
<organism evidence="1 2">
    <name type="scientific">Roseitalea porphyridii</name>
    <dbReference type="NCBI Taxonomy" id="1852022"/>
    <lineage>
        <taxon>Bacteria</taxon>
        <taxon>Pseudomonadati</taxon>
        <taxon>Pseudomonadota</taxon>
        <taxon>Alphaproteobacteria</taxon>
        <taxon>Hyphomicrobiales</taxon>
        <taxon>Ahrensiaceae</taxon>
        <taxon>Roseitalea</taxon>
    </lineage>
</organism>
<evidence type="ECO:0000313" key="2">
    <source>
        <dbReference type="Proteomes" id="UP000293719"/>
    </source>
</evidence>